<accession>A0A150FZZ9</accession>
<comment type="caution">
    <text evidence="1">The sequence shown here is derived from an EMBL/GenBank/DDBJ whole genome shotgun (WGS) entry which is preliminary data.</text>
</comment>
<sequence>MELARHAAVIIDIVDEYKPQLVRMKQFKGVLTNFVELLEDIGEYAVKYKDRHGIWRTLTETSDREEYEELIGRLRTLKEEDPAAEAKLLVHRLGGLEAVEKDAVKMKQVCSKLGIADQLQISMVGTTKILL</sequence>
<organism evidence="1 2">
    <name type="scientific">Gonium pectorale</name>
    <name type="common">Green alga</name>
    <dbReference type="NCBI Taxonomy" id="33097"/>
    <lineage>
        <taxon>Eukaryota</taxon>
        <taxon>Viridiplantae</taxon>
        <taxon>Chlorophyta</taxon>
        <taxon>core chlorophytes</taxon>
        <taxon>Chlorophyceae</taxon>
        <taxon>CS clade</taxon>
        <taxon>Chlamydomonadales</taxon>
        <taxon>Volvocaceae</taxon>
        <taxon>Gonium</taxon>
    </lineage>
</organism>
<keyword evidence="2" id="KW-1185">Reference proteome</keyword>
<dbReference type="EMBL" id="LSYV01000099">
    <property type="protein sequence ID" value="KXZ43203.1"/>
    <property type="molecule type" value="Genomic_DNA"/>
</dbReference>
<evidence type="ECO:0000313" key="1">
    <source>
        <dbReference type="EMBL" id="KXZ43203.1"/>
    </source>
</evidence>
<protein>
    <submittedName>
        <fullName evidence="1">Uncharacterized protein</fullName>
    </submittedName>
</protein>
<evidence type="ECO:0000313" key="2">
    <source>
        <dbReference type="Proteomes" id="UP000075714"/>
    </source>
</evidence>
<name>A0A150FZZ9_GONPE</name>
<dbReference type="Proteomes" id="UP000075714">
    <property type="component" value="Unassembled WGS sequence"/>
</dbReference>
<reference evidence="2" key="1">
    <citation type="journal article" date="2016" name="Nat. Commun.">
        <title>The Gonium pectorale genome demonstrates co-option of cell cycle regulation during the evolution of multicellularity.</title>
        <authorList>
            <person name="Hanschen E.R."/>
            <person name="Marriage T.N."/>
            <person name="Ferris P.J."/>
            <person name="Hamaji T."/>
            <person name="Toyoda A."/>
            <person name="Fujiyama A."/>
            <person name="Neme R."/>
            <person name="Noguchi H."/>
            <person name="Minakuchi Y."/>
            <person name="Suzuki M."/>
            <person name="Kawai-Toyooka H."/>
            <person name="Smith D.R."/>
            <person name="Sparks H."/>
            <person name="Anderson J."/>
            <person name="Bakaric R."/>
            <person name="Luria V."/>
            <person name="Karger A."/>
            <person name="Kirschner M.W."/>
            <person name="Durand P.M."/>
            <person name="Michod R.E."/>
            <person name="Nozaki H."/>
            <person name="Olson B.J."/>
        </authorList>
    </citation>
    <scope>NUCLEOTIDE SEQUENCE [LARGE SCALE GENOMIC DNA]</scope>
    <source>
        <strain evidence="2">NIES-2863</strain>
    </source>
</reference>
<gene>
    <name evidence="1" type="ORF">GPECTOR_98g787</name>
</gene>
<dbReference type="AlphaFoldDB" id="A0A150FZZ9"/>
<proteinExistence type="predicted"/>